<dbReference type="Proteomes" id="UP000033710">
    <property type="component" value="Unassembled WGS sequence"/>
</dbReference>
<dbReference type="EMBL" id="AXCR01000010">
    <property type="protein sequence ID" value="KJR83442.1"/>
    <property type="molecule type" value="Genomic_DNA"/>
</dbReference>
<evidence type="ECO:0000313" key="2">
    <source>
        <dbReference type="EMBL" id="KJR83442.1"/>
    </source>
</evidence>
<dbReference type="AlphaFoldDB" id="A0A0F2M173"/>
<reference evidence="2 3" key="1">
    <citation type="journal article" date="2014" name="BMC Genomics">
        <title>Comparative genomics of the major fungal agents of human and animal Sporotrichosis: Sporothrix schenckii and Sporothrix brasiliensis.</title>
        <authorList>
            <person name="Teixeira M.M."/>
            <person name="de Almeida L.G."/>
            <person name="Kubitschek-Barreira P."/>
            <person name="Alves F.L."/>
            <person name="Kioshima E.S."/>
            <person name="Abadio A.K."/>
            <person name="Fernandes L."/>
            <person name="Derengowski L.S."/>
            <person name="Ferreira K.S."/>
            <person name="Souza R.C."/>
            <person name="Ruiz J.C."/>
            <person name="de Andrade N.C."/>
            <person name="Paes H.C."/>
            <person name="Nicola A.M."/>
            <person name="Albuquerque P."/>
            <person name="Gerber A.L."/>
            <person name="Martins V.P."/>
            <person name="Peconick L.D."/>
            <person name="Neto A.V."/>
            <person name="Chaucanez C.B."/>
            <person name="Silva P.A."/>
            <person name="Cunha O.L."/>
            <person name="de Oliveira F.F."/>
            <person name="dos Santos T.C."/>
            <person name="Barros A.L."/>
            <person name="Soares M.A."/>
            <person name="de Oliveira L.M."/>
            <person name="Marini M.M."/>
            <person name="Villalobos-Duno H."/>
            <person name="Cunha M.M."/>
            <person name="de Hoog S."/>
            <person name="da Silveira J.F."/>
            <person name="Henrissat B."/>
            <person name="Nino-Vega G.A."/>
            <person name="Cisalpino P.S."/>
            <person name="Mora-Montes H.M."/>
            <person name="Almeida S.R."/>
            <person name="Stajich J.E."/>
            <person name="Lopes-Bezerra L.M."/>
            <person name="Vasconcelos A.T."/>
            <person name="Felipe M.S."/>
        </authorList>
    </citation>
    <scope>NUCLEOTIDE SEQUENCE [LARGE SCALE GENOMIC DNA]</scope>
    <source>
        <strain evidence="2 3">1099-18</strain>
    </source>
</reference>
<dbReference type="KEGG" id="ssck:SPSK_04685"/>
<comment type="caution">
    <text evidence="2">The sequence shown here is derived from an EMBL/GenBank/DDBJ whole genome shotgun (WGS) entry which is preliminary data.</text>
</comment>
<evidence type="ECO:0000256" key="1">
    <source>
        <dbReference type="SAM" id="MobiDB-lite"/>
    </source>
</evidence>
<gene>
    <name evidence="2" type="ORF">SPSK_04685</name>
</gene>
<feature type="region of interest" description="Disordered" evidence="1">
    <location>
        <begin position="1"/>
        <end position="72"/>
    </location>
</feature>
<dbReference type="RefSeq" id="XP_016586118.1">
    <property type="nucleotide sequence ID" value="XM_016731485.1"/>
</dbReference>
<accession>A0A0F2M173</accession>
<evidence type="ECO:0000313" key="3">
    <source>
        <dbReference type="Proteomes" id="UP000033710"/>
    </source>
</evidence>
<protein>
    <submittedName>
        <fullName evidence="2">Uncharacterized protein</fullName>
    </submittedName>
</protein>
<organism evidence="2 3">
    <name type="scientific">Sporothrix schenckii 1099-18</name>
    <dbReference type="NCBI Taxonomy" id="1397361"/>
    <lineage>
        <taxon>Eukaryota</taxon>
        <taxon>Fungi</taxon>
        <taxon>Dikarya</taxon>
        <taxon>Ascomycota</taxon>
        <taxon>Pezizomycotina</taxon>
        <taxon>Sordariomycetes</taxon>
        <taxon>Sordariomycetidae</taxon>
        <taxon>Ophiostomatales</taxon>
        <taxon>Ophiostomataceae</taxon>
        <taxon>Sporothrix</taxon>
    </lineage>
</organism>
<dbReference type="VEuPathDB" id="FungiDB:SPSK_04685"/>
<proteinExistence type="predicted"/>
<name>A0A0F2M173_SPOSC</name>
<dbReference type="GeneID" id="27666762"/>
<sequence>MPMNKTRTGHAGPQMPERNGSLVGEFDPDTRQCPVEPQGNRTETRALHASTEQDWTAKLQRRRRGGWHAPRSAPRYACLEPLPSPALLRHAPCLTLPSRTWNPSTMLFMDHTRY</sequence>
<reference evidence="2 3" key="2">
    <citation type="journal article" date="2015" name="Eukaryot. Cell">
        <title>Asexual propagation of a virulent clone complex in a human and feline outbreak of sporotrichosis.</title>
        <authorList>
            <person name="Teixeira Mde M."/>
            <person name="Rodrigues A.M."/>
            <person name="Tsui C.K."/>
            <person name="de Almeida L.G."/>
            <person name="Van Diepeningen A.D."/>
            <person name="van den Ende B.G."/>
            <person name="Fernandes G.F."/>
            <person name="Kano R."/>
            <person name="Hamelin R.C."/>
            <person name="Lopes-Bezerra L.M."/>
            <person name="Vasconcelos A.T."/>
            <person name="de Hoog S."/>
            <person name="de Camargo Z.P."/>
            <person name="Felipe M.S."/>
        </authorList>
    </citation>
    <scope>NUCLEOTIDE SEQUENCE [LARGE SCALE GENOMIC DNA]</scope>
    <source>
        <strain evidence="2 3">1099-18</strain>
    </source>
</reference>